<dbReference type="Proteomes" id="UP001239111">
    <property type="component" value="Chromosome 3"/>
</dbReference>
<gene>
    <name evidence="1" type="ORF">QAD02_004591</name>
</gene>
<evidence type="ECO:0000313" key="2">
    <source>
        <dbReference type="Proteomes" id="UP001239111"/>
    </source>
</evidence>
<evidence type="ECO:0000313" key="1">
    <source>
        <dbReference type="EMBL" id="KAJ8673329.1"/>
    </source>
</evidence>
<protein>
    <submittedName>
        <fullName evidence="1">Uncharacterized protein</fullName>
    </submittedName>
</protein>
<organism evidence="1 2">
    <name type="scientific">Eretmocerus hayati</name>
    <dbReference type="NCBI Taxonomy" id="131215"/>
    <lineage>
        <taxon>Eukaryota</taxon>
        <taxon>Metazoa</taxon>
        <taxon>Ecdysozoa</taxon>
        <taxon>Arthropoda</taxon>
        <taxon>Hexapoda</taxon>
        <taxon>Insecta</taxon>
        <taxon>Pterygota</taxon>
        <taxon>Neoptera</taxon>
        <taxon>Endopterygota</taxon>
        <taxon>Hymenoptera</taxon>
        <taxon>Apocrita</taxon>
        <taxon>Proctotrupomorpha</taxon>
        <taxon>Chalcidoidea</taxon>
        <taxon>Aphelinidae</taxon>
        <taxon>Aphelininae</taxon>
        <taxon>Eretmocerus</taxon>
    </lineage>
</organism>
<accession>A0ACC2NQ01</accession>
<sequence length="199" mass="22644">MLSTVGSTDSKTKQQTAGLSRPSKILERYSACSLKGVPKDALYVLYELSKITGISFENICLTLKKIRQNHVNATLAYDFGYSDRHVARIFESTVPVSAQVLKKVIFWPSKIRRSIEMHHCKIVVPCTVKAGEKCSEEHVRRSKEIASCRIHVERVIRRIQEFKFLDMNTCVDNKNIYFLDDIVIIAGALVDLQGRIIKK</sequence>
<proteinExistence type="predicted"/>
<name>A0ACC2NQ01_9HYME</name>
<reference evidence="1" key="1">
    <citation type="submission" date="2023-04" db="EMBL/GenBank/DDBJ databases">
        <title>A chromosome-level genome assembly of the parasitoid wasp Eretmocerus hayati.</title>
        <authorList>
            <person name="Zhong Y."/>
            <person name="Liu S."/>
            <person name="Liu Y."/>
        </authorList>
    </citation>
    <scope>NUCLEOTIDE SEQUENCE</scope>
    <source>
        <strain evidence="1">ZJU_SS_LIU_2023</strain>
    </source>
</reference>
<comment type="caution">
    <text evidence="1">The sequence shown here is derived from an EMBL/GenBank/DDBJ whole genome shotgun (WGS) entry which is preliminary data.</text>
</comment>
<keyword evidence="2" id="KW-1185">Reference proteome</keyword>
<dbReference type="EMBL" id="CM056743">
    <property type="protein sequence ID" value="KAJ8673329.1"/>
    <property type="molecule type" value="Genomic_DNA"/>
</dbReference>